<sequence>MKQKRKVSLEPWVVWRANGYRELTCPACHTHGLMEKQLDASPPFEPRKRYALFECSVCGTLHYPDARPFEYESRKDADIARKFYLEVGAGLDAMIAPLAWAEPEKVTSYLEVGGGYGFSVDFAARALGWRARNIDPSFIAGVGARDLGHDHIPEYLSADNPLPDGPFDRVLSSEVIEHVNDPDPFLAALASAVAPDGALVVTTPDAAAVTRDASLDALRPIIVAGHHLVIFTADGLIRALNRAGFPHVHVKTGDSTLYAVASRRPVGVDFTARPERSSYRAYLKQRRDSLAPDPALFAGFAVRHLKECVHSGSWDEANDALRTLTRRWQADFGFDMGRPGQIRPAYTEPETKAGRAIRDYAANYPFNLAIALFYAARLREHQGRTGEAMELYRACIRAAHSGQAVFESMFAACRETEDAAYRARLHIAALTSKTDPMAASGDLLALLGQLRLLPQDLWEATLFQVYAEGALTGRVDLVDGIRLIVQDRIEAKIAYDAPVSAAAGYAAAGLAQWSLAEEDETAARRWFTIARDAMTDAREYEVFADRLRGLEIPASRPARSSARPCRALIDAMQAADAEAARAPANEIRTWPEDAEALSASVAFAMGIYCLNHDGKPSEAAVWFDRSEQRSHGEERLTALFHKALAHKAAGEAEGLAMAKSAIEAAKSSETGAFDRAIGSRLAELQG</sequence>
<evidence type="ECO:0000313" key="2">
    <source>
        <dbReference type="Proteomes" id="UP001595379"/>
    </source>
</evidence>
<comment type="caution">
    <text evidence="1">The sequence shown here is derived from an EMBL/GenBank/DDBJ whole genome shotgun (WGS) entry which is preliminary data.</text>
</comment>
<organism evidence="1 2">
    <name type="scientific">Hyphobacterium vulgare</name>
    <dbReference type="NCBI Taxonomy" id="1736751"/>
    <lineage>
        <taxon>Bacteria</taxon>
        <taxon>Pseudomonadati</taxon>
        <taxon>Pseudomonadota</taxon>
        <taxon>Alphaproteobacteria</taxon>
        <taxon>Maricaulales</taxon>
        <taxon>Maricaulaceae</taxon>
        <taxon>Hyphobacterium</taxon>
    </lineage>
</organism>
<dbReference type="CDD" id="cd02440">
    <property type="entry name" value="AdoMet_MTases"/>
    <property type="match status" value="1"/>
</dbReference>
<dbReference type="InterPro" id="IPR029063">
    <property type="entry name" value="SAM-dependent_MTases_sf"/>
</dbReference>
<dbReference type="GO" id="GO:0032259">
    <property type="term" value="P:methylation"/>
    <property type="evidence" value="ECO:0007669"/>
    <property type="project" value="UniProtKB-KW"/>
</dbReference>
<dbReference type="Proteomes" id="UP001595379">
    <property type="component" value="Unassembled WGS sequence"/>
</dbReference>
<proteinExistence type="predicted"/>
<dbReference type="Pfam" id="PF13489">
    <property type="entry name" value="Methyltransf_23"/>
    <property type="match status" value="1"/>
</dbReference>
<dbReference type="SUPFAM" id="SSF53335">
    <property type="entry name" value="S-adenosyl-L-methionine-dependent methyltransferases"/>
    <property type="match status" value="1"/>
</dbReference>
<dbReference type="EMBL" id="JBHRSV010000002">
    <property type="protein sequence ID" value="MFC2925370.1"/>
    <property type="molecule type" value="Genomic_DNA"/>
</dbReference>
<accession>A0ABV6ZV78</accession>
<keyword evidence="1" id="KW-0489">Methyltransferase</keyword>
<dbReference type="RefSeq" id="WP_343165005.1">
    <property type="nucleotide sequence ID" value="NZ_JBHRSV010000002.1"/>
</dbReference>
<gene>
    <name evidence="1" type="ORF">ACFOOR_04550</name>
</gene>
<keyword evidence="2" id="KW-1185">Reference proteome</keyword>
<dbReference type="PANTHER" id="PTHR43861">
    <property type="entry name" value="TRANS-ACONITATE 2-METHYLTRANSFERASE-RELATED"/>
    <property type="match status" value="1"/>
</dbReference>
<reference evidence="2" key="1">
    <citation type="journal article" date="2019" name="Int. J. Syst. Evol. Microbiol.">
        <title>The Global Catalogue of Microorganisms (GCM) 10K type strain sequencing project: providing services to taxonomists for standard genome sequencing and annotation.</title>
        <authorList>
            <consortium name="The Broad Institute Genomics Platform"/>
            <consortium name="The Broad Institute Genome Sequencing Center for Infectious Disease"/>
            <person name="Wu L."/>
            <person name="Ma J."/>
        </authorList>
    </citation>
    <scope>NUCLEOTIDE SEQUENCE [LARGE SCALE GENOMIC DNA]</scope>
    <source>
        <strain evidence="2">KCTC 52487</strain>
    </source>
</reference>
<dbReference type="Gene3D" id="3.40.50.150">
    <property type="entry name" value="Vaccinia Virus protein VP39"/>
    <property type="match status" value="1"/>
</dbReference>
<keyword evidence="1" id="KW-0808">Transferase</keyword>
<dbReference type="GO" id="GO:0008168">
    <property type="term" value="F:methyltransferase activity"/>
    <property type="evidence" value="ECO:0007669"/>
    <property type="project" value="UniProtKB-KW"/>
</dbReference>
<name>A0ABV6ZV78_9PROT</name>
<protein>
    <submittedName>
        <fullName evidence="1">Methyltransferase domain-containing protein</fullName>
    </submittedName>
</protein>
<evidence type="ECO:0000313" key="1">
    <source>
        <dbReference type="EMBL" id="MFC2925370.1"/>
    </source>
</evidence>